<evidence type="ECO:0000259" key="7">
    <source>
        <dbReference type="Pfam" id="PF13396"/>
    </source>
</evidence>
<dbReference type="AlphaFoldDB" id="A0A0A3IQZ4"/>
<feature type="transmembrane region" description="Helical" evidence="6">
    <location>
        <begin position="12"/>
        <end position="35"/>
    </location>
</feature>
<evidence type="ECO:0000313" key="9">
    <source>
        <dbReference type="Proteomes" id="UP000030437"/>
    </source>
</evidence>
<accession>A0A0A3IQZ4</accession>
<evidence type="ECO:0000256" key="2">
    <source>
        <dbReference type="ARBA" id="ARBA00022475"/>
    </source>
</evidence>
<dbReference type="InterPro" id="IPR027379">
    <property type="entry name" value="CLS_N"/>
</dbReference>
<organism evidence="8 9">
    <name type="scientific">Lysinibacillus odysseyi 34hs-1 = NBRC 100172</name>
    <dbReference type="NCBI Taxonomy" id="1220589"/>
    <lineage>
        <taxon>Bacteria</taxon>
        <taxon>Bacillati</taxon>
        <taxon>Bacillota</taxon>
        <taxon>Bacilli</taxon>
        <taxon>Bacillales</taxon>
        <taxon>Bacillaceae</taxon>
        <taxon>Lysinibacillus</taxon>
    </lineage>
</organism>
<keyword evidence="4 6" id="KW-1133">Transmembrane helix</keyword>
<keyword evidence="2" id="KW-1003">Cell membrane</keyword>
<evidence type="ECO:0000256" key="6">
    <source>
        <dbReference type="SAM" id="Phobius"/>
    </source>
</evidence>
<dbReference type="Pfam" id="PF13396">
    <property type="entry name" value="PLDc_N"/>
    <property type="match status" value="1"/>
</dbReference>
<evidence type="ECO:0000256" key="5">
    <source>
        <dbReference type="ARBA" id="ARBA00023136"/>
    </source>
</evidence>
<protein>
    <submittedName>
        <fullName evidence="8">Negative regulatory protein YxlE</fullName>
    </submittedName>
</protein>
<evidence type="ECO:0000256" key="3">
    <source>
        <dbReference type="ARBA" id="ARBA00022692"/>
    </source>
</evidence>
<keyword evidence="9" id="KW-1185">Reference proteome</keyword>
<sequence>MEELANINWGLIAPLLVVQAILMIVALIDLARIHATNGPKWLWALIILFISLFGPVVYFIAGRKTT</sequence>
<proteinExistence type="predicted"/>
<feature type="transmembrane region" description="Helical" evidence="6">
    <location>
        <begin position="41"/>
        <end position="61"/>
    </location>
</feature>
<feature type="domain" description="Cardiolipin synthase N-terminal" evidence="7">
    <location>
        <begin position="21"/>
        <end position="63"/>
    </location>
</feature>
<reference evidence="8 9" key="1">
    <citation type="submission" date="2014-02" db="EMBL/GenBank/DDBJ databases">
        <title>Draft genome sequence of Lysinibacillus odysseyi NBRC 100172.</title>
        <authorList>
            <person name="Zhang F."/>
            <person name="Wang G."/>
            <person name="Zhang L."/>
        </authorList>
    </citation>
    <scope>NUCLEOTIDE SEQUENCE [LARGE SCALE GENOMIC DNA]</scope>
    <source>
        <strain evidence="8 9">NBRC 100172</strain>
    </source>
</reference>
<dbReference type="EMBL" id="JPVP01000048">
    <property type="protein sequence ID" value="KGR87199.1"/>
    <property type="molecule type" value="Genomic_DNA"/>
</dbReference>
<evidence type="ECO:0000256" key="4">
    <source>
        <dbReference type="ARBA" id="ARBA00022989"/>
    </source>
</evidence>
<dbReference type="GO" id="GO:0005886">
    <property type="term" value="C:plasma membrane"/>
    <property type="evidence" value="ECO:0007669"/>
    <property type="project" value="UniProtKB-SubCell"/>
</dbReference>
<comment type="caution">
    <text evidence="8">The sequence shown here is derived from an EMBL/GenBank/DDBJ whole genome shotgun (WGS) entry which is preliminary data.</text>
</comment>
<keyword evidence="3 6" id="KW-0812">Transmembrane</keyword>
<comment type="subcellular location">
    <subcellularLocation>
        <location evidence="1">Cell membrane</location>
        <topology evidence="1">Multi-pass membrane protein</topology>
    </subcellularLocation>
</comment>
<dbReference type="OrthoDB" id="3243324at2"/>
<dbReference type="RefSeq" id="WP_036151527.1">
    <property type="nucleotide sequence ID" value="NZ_AVCX01000015.1"/>
</dbReference>
<dbReference type="STRING" id="1220589.CD32_04000"/>
<evidence type="ECO:0000313" key="8">
    <source>
        <dbReference type="EMBL" id="KGR87199.1"/>
    </source>
</evidence>
<evidence type="ECO:0000256" key="1">
    <source>
        <dbReference type="ARBA" id="ARBA00004651"/>
    </source>
</evidence>
<keyword evidence="5 6" id="KW-0472">Membrane</keyword>
<name>A0A0A3IQZ4_9BACI</name>
<dbReference type="Proteomes" id="UP000030437">
    <property type="component" value="Unassembled WGS sequence"/>
</dbReference>
<gene>
    <name evidence="8" type="ORF">CD32_04000</name>
</gene>
<dbReference type="eggNOG" id="ENOG50332VC">
    <property type="taxonomic scope" value="Bacteria"/>
</dbReference>